<accession>A0A1C3T3Z4</accession>
<protein>
    <submittedName>
        <fullName evidence="1">Uncharacterized protein</fullName>
    </submittedName>
</protein>
<dbReference type="AlphaFoldDB" id="A0A1C3T3Z4"/>
<gene>
    <name evidence="1" type="ORF">BACI71_20110</name>
</gene>
<reference evidence="1 2" key="1">
    <citation type="submission" date="2019-10" db="EMBL/GenBank/DDBJ databases">
        <authorList>
            <person name="Karimi E."/>
        </authorList>
    </citation>
    <scope>NUCLEOTIDE SEQUENCE [LARGE SCALE GENOMIC DNA]</scope>
    <source>
        <strain evidence="1">Bacillus sp. 71</strain>
    </source>
</reference>
<evidence type="ECO:0000313" key="1">
    <source>
        <dbReference type="EMBL" id="VXC03514.1"/>
    </source>
</evidence>
<sequence length="101" mass="12122">MGLGNHRTENSLSVNDRCSGFYYLCEECHWEFHRHFETVKSHEYVTETPKYTELIGLWEVLNDPLSMKEFKELVYKGLYLKRNVQKSFNEEEIEANNKQLK</sequence>
<dbReference type="Proteomes" id="UP000437562">
    <property type="component" value="Unassembled WGS sequence"/>
</dbReference>
<dbReference type="RefSeq" id="WP_012260458.1">
    <property type="nucleotide sequence ID" value="NZ_CAKJWQ010000032.1"/>
</dbReference>
<name>A0A1C3T3Z4_BACMY</name>
<accession>A0A653VBG8</accession>
<dbReference type="EMBL" id="CABWMC010000012">
    <property type="protein sequence ID" value="VXC03514.1"/>
    <property type="molecule type" value="Genomic_DNA"/>
</dbReference>
<evidence type="ECO:0000313" key="2">
    <source>
        <dbReference type="Proteomes" id="UP000437562"/>
    </source>
</evidence>
<proteinExistence type="predicted"/>
<organism evidence="1 2">
    <name type="scientific">Bacillus mycoides</name>
    <dbReference type="NCBI Taxonomy" id="1405"/>
    <lineage>
        <taxon>Bacteria</taxon>
        <taxon>Bacillati</taxon>
        <taxon>Bacillota</taxon>
        <taxon>Bacilli</taxon>
        <taxon>Bacillales</taxon>
        <taxon>Bacillaceae</taxon>
        <taxon>Bacillus</taxon>
        <taxon>Bacillus cereus group</taxon>
    </lineage>
</organism>